<feature type="compositionally biased region" description="Low complexity" evidence="1">
    <location>
        <begin position="29"/>
        <end position="38"/>
    </location>
</feature>
<feature type="region of interest" description="Disordered" evidence="1">
    <location>
        <begin position="26"/>
        <end position="64"/>
    </location>
</feature>
<dbReference type="Proteomes" id="UP001286313">
    <property type="component" value="Unassembled WGS sequence"/>
</dbReference>
<organism evidence="2 3">
    <name type="scientific">Petrolisthes cinctipes</name>
    <name type="common">Flat porcelain crab</name>
    <dbReference type="NCBI Taxonomy" id="88211"/>
    <lineage>
        <taxon>Eukaryota</taxon>
        <taxon>Metazoa</taxon>
        <taxon>Ecdysozoa</taxon>
        <taxon>Arthropoda</taxon>
        <taxon>Crustacea</taxon>
        <taxon>Multicrustacea</taxon>
        <taxon>Malacostraca</taxon>
        <taxon>Eumalacostraca</taxon>
        <taxon>Eucarida</taxon>
        <taxon>Decapoda</taxon>
        <taxon>Pleocyemata</taxon>
        <taxon>Anomura</taxon>
        <taxon>Galatheoidea</taxon>
        <taxon>Porcellanidae</taxon>
        <taxon>Petrolisthes</taxon>
    </lineage>
</organism>
<keyword evidence="3" id="KW-1185">Reference proteome</keyword>
<name>A0AAE1GFN7_PETCI</name>
<comment type="caution">
    <text evidence="2">The sequence shown here is derived from an EMBL/GenBank/DDBJ whole genome shotgun (WGS) entry which is preliminary data.</text>
</comment>
<protein>
    <submittedName>
        <fullName evidence="2">Uncharacterized protein</fullName>
    </submittedName>
</protein>
<sequence>MRRVKKTAQNTTAGWCKTAVAPVMLDQPSTSTSNAASAPKRQLEDMGTSSEESKSPVSKVSKLEKGNNNSVVIIVTLHPPSKDHLHTDLYLHSSICTPG</sequence>
<gene>
    <name evidence="2" type="ORF">Pcinc_005209</name>
</gene>
<evidence type="ECO:0000313" key="2">
    <source>
        <dbReference type="EMBL" id="KAK3890911.1"/>
    </source>
</evidence>
<proteinExistence type="predicted"/>
<evidence type="ECO:0000256" key="1">
    <source>
        <dbReference type="SAM" id="MobiDB-lite"/>
    </source>
</evidence>
<dbReference type="EMBL" id="JAWQEG010000382">
    <property type="protein sequence ID" value="KAK3890911.1"/>
    <property type="molecule type" value="Genomic_DNA"/>
</dbReference>
<dbReference type="AlphaFoldDB" id="A0AAE1GFN7"/>
<accession>A0AAE1GFN7</accession>
<reference evidence="2" key="1">
    <citation type="submission" date="2023-10" db="EMBL/GenBank/DDBJ databases">
        <title>Genome assemblies of two species of porcelain crab, Petrolisthes cinctipes and Petrolisthes manimaculis (Anomura: Porcellanidae).</title>
        <authorList>
            <person name="Angst P."/>
        </authorList>
    </citation>
    <scope>NUCLEOTIDE SEQUENCE</scope>
    <source>
        <strain evidence="2">PB745_01</strain>
        <tissue evidence="2">Gill</tissue>
    </source>
</reference>
<evidence type="ECO:0000313" key="3">
    <source>
        <dbReference type="Proteomes" id="UP001286313"/>
    </source>
</evidence>